<evidence type="ECO:0000313" key="13">
    <source>
        <dbReference type="Proteomes" id="UP001171299"/>
    </source>
</evidence>
<dbReference type="GO" id="GO:0006032">
    <property type="term" value="P:chitin catabolic process"/>
    <property type="evidence" value="ECO:0007669"/>
    <property type="project" value="UniProtKB-KW"/>
</dbReference>
<evidence type="ECO:0000256" key="2">
    <source>
        <dbReference type="ARBA" id="ARBA00012729"/>
    </source>
</evidence>
<dbReference type="PANTHER" id="PTHR11177">
    <property type="entry name" value="CHITINASE"/>
    <property type="match status" value="1"/>
</dbReference>
<dbReference type="EMBL" id="JAUOOM010000015">
    <property type="protein sequence ID" value="MDO6408012.1"/>
    <property type="molecule type" value="Genomic_DNA"/>
</dbReference>
<dbReference type="KEGG" id="ppho:CTZ24_08175"/>
<reference evidence="11" key="2">
    <citation type="journal article" date="2020" name="Environ. Microbiol.">
        <title>The extreme plant-growth-promoting properties of Pantoea phytobeneficialis MSR2 revealed by functional and genomic analysis.</title>
        <authorList>
            <person name="Nascimento F.X."/>
            <person name="Hernandez A.G."/>
            <person name="Glick B.R."/>
            <person name="Rossi M.J."/>
        </authorList>
    </citation>
    <scope>NUCLEOTIDE SEQUENCE</scope>
    <source>
        <strain evidence="11">MSR2</strain>
    </source>
</reference>
<dbReference type="PROSITE" id="PS01095">
    <property type="entry name" value="GH18_1"/>
    <property type="match status" value="1"/>
</dbReference>
<dbReference type="PANTHER" id="PTHR11177:SF317">
    <property type="entry name" value="CHITINASE 12-RELATED"/>
    <property type="match status" value="1"/>
</dbReference>
<keyword evidence="8" id="KW-0732">Signal</keyword>
<dbReference type="Proteomes" id="UP001171299">
    <property type="component" value="Unassembled WGS sequence"/>
</dbReference>
<reference evidence="12" key="1">
    <citation type="submission" date="2017-11" db="EMBL/GenBank/DDBJ databases">
        <title>Genome sequence of Pantoea sp. MSR2.</title>
        <authorList>
            <person name="Nascimento F.X."/>
        </authorList>
    </citation>
    <scope>NUCLEOTIDE SEQUENCE [LARGE SCALE GENOMIC DNA]</scope>
    <source>
        <strain evidence="12">MSR2</strain>
    </source>
</reference>
<dbReference type="GO" id="GO:0000272">
    <property type="term" value="P:polysaccharide catabolic process"/>
    <property type="evidence" value="ECO:0007669"/>
    <property type="project" value="UniProtKB-KW"/>
</dbReference>
<dbReference type="Gene3D" id="3.20.20.80">
    <property type="entry name" value="Glycosidases"/>
    <property type="match status" value="1"/>
</dbReference>
<dbReference type="Pfam" id="PF00704">
    <property type="entry name" value="Glyco_hydro_18"/>
    <property type="match status" value="1"/>
</dbReference>
<evidence type="ECO:0000313" key="10">
    <source>
        <dbReference type="EMBL" id="MDO6408012.1"/>
    </source>
</evidence>
<protein>
    <recommendedName>
        <fullName evidence="2">chitinase</fullName>
        <ecNumber evidence="2">3.2.1.14</ecNumber>
    </recommendedName>
</protein>
<gene>
    <name evidence="11" type="ORF">CTZ24_08175</name>
    <name evidence="10" type="ORF">Q3404_15650</name>
</gene>
<dbReference type="CDD" id="cd12214">
    <property type="entry name" value="ChiA1_BD"/>
    <property type="match status" value="1"/>
</dbReference>
<reference evidence="10" key="3">
    <citation type="submission" date="2023-07" db="EMBL/GenBank/DDBJ databases">
        <title>The extreme plant-growth-promoting properties of Pantoea phytobeneficialis PF55 revealed by functional and genomic analysis.</title>
        <authorList>
            <person name="Nascimento F.X."/>
            <person name="Marcio R.J."/>
        </authorList>
    </citation>
    <scope>NUCLEOTIDE SEQUENCE</scope>
    <source>
        <strain evidence="10">PF55</strain>
    </source>
</reference>
<evidence type="ECO:0000313" key="12">
    <source>
        <dbReference type="Proteomes" id="UP000424872"/>
    </source>
</evidence>
<dbReference type="InterPro" id="IPR003610">
    <property type="entry name" value="CBM5/12"/>
</dbReference>
<evidence type="ECO:0000256" key="8">
    <source>
        <dbReference type="SAM" id="SignalP"/>
    </source>
</evidence>
<evidence type="ECO:0000256" key="6">
    <source>
        <dbReference type="ARBA" id="ARBA00023326"/>
    </source>
</evidence>
<evidence type="ECO:0000256" key="4">
    <source>
        <dbReference type="ARBA" id="ARBA00023024"/>
    </source>
</evidence>
<keyword evidence="13" id="KW-1185">Reference proteome</keyword>
<accession>A0AAP9KNX4</accession>
<dbReference type="InterPro" id="IPR001223">
    <property type="entry name" value="Glyco_hydro18_cat"/>
</dbReference>
<dbReference type="GO" id="GO:0008843">
    <property type="term" value="F:endochitinase activity"/>
    <property type="evidence" value="ECO:0007669"/>
    <property type="project" value="UniProtKB-EC"/>
</dbReference>
<dbReference type="AlphaFoldDB" id="A0AAP9KNX4"/>
<dbReference type="InterPro" id="IPR001579">
    <property type="entry name" value="Glyco_hydro_18_chit_AS"/>
</dbReference>
<dbReference type="EC" id="3.2.1.14" evidence="2"/>
<evidence type="ECO:0000313" key="11">
    <source>
        <dbReference type="EMBL" id="QGR06386.1"/>
    </source>
</evidence>
<evidence type="ECO:0000256" key="3">
    <source>
        <dbReference type="ARBA" id="ARBA00022801"/>
    </source>
</evidence>
<dbReference type="InterPro" id="IPR050314">
    <property type="entry name" value="Glycosyl_Hydrlase_18"/>
</dbReference>
<dbReference type="Gene3D" id="3.10.50.10">
    <property type="match status" value="1"/>
</dbReference>
<keyword evidence="4" id="KW-0146">Chitin degradation</keyword>
<keyword evidence="6" id="KW-0624">Polysaccharide degradation</keyword>
<dbReference type="Gene3D" id="2.10.10.20">
    <property type="entry name" value="Carbohydrate-binding module superfamily 5/12"/>
    <property type="match status" value="1"/>
</dbReference>
<evidence type="ECO:0000256" key="5">
    <source>
        <dbReference type="ARBA" id="ARBA00023295"/>
    </source>
</evidence>
<evidence type="ECO:0000259" key="9">
    <source>
        <dbReference type="PROSITE" id="PS51910"/>
    </source>
</evidence>
<dbReference type="SUPFAM" id="SSF51445">
    <property type="entry name" value="(Trans)glycosidases"/>
    <property type="match status" value="1"/>
</dbReference>
<dbReference type="InterPro" id="IPR029070">
    <property type="entry name" value="Chitinase_insertion_sf"/>
</dbReference>
<feature type="signal peptide" evidence="8">
    <location>
        <begin position="1"/>
        <end position="22"/>
    </location>
</feature>
<dbReference type="GO" id="GO:0008061">
    <property type="term" value="F:chitin binding"/>
    <property type="evidence" value="ECO:0007669"/>
    <property type="project" value="InterPro"/>
</dbReference>
<name>A0AAP9KNX4_9GAMM</name>
<dbReference type="Proteomes" id="UP000424872">
    <property type="component" value="Chromosome"/>
</dbReference>
<feature type="chain" id="PRO_5043010788" description="chitinase" evidence="8">
    <location>
        <begin position="23"/>
        <end position="1004"/>
    </location>
</feature>
<dbReference type="PROSITE" id="PS51910">
    <property type="entry name" value="GH18_2"/>
    <property type="match status" value="1"/>
</dbReference>
<comment type="catalytic activity">
    <reaction evidence="1">
        <text>Random endo-hydrolysis of N-acetyl-beta-D-glucosaminide (1-&gt;4)-beta-linkages in chitin and chitodextrins.</text>
        <dbReference type="EC" id="3.2.1.14"/>
    </reaction>
</comment>
<dbReference type="SUPFAM" id="SSF54556">
    <property type="entry name" value="Chitinase insertion domain"/>
    <property type="match status" value="1"/>
</dbReference>
<dbReference type="SMART" id="SM00495">
    <property type="entry name" value="ChtBD3"/>
    <property type="match status" value="1"/>
</dbReference>
<keyword evidence="5 7" id="KW-0326">Glycosidase</keyword>
<dbReference type="SMART" id="SM00636">
    <property type="entry name" value="Glyco_18"/>
    <property type="match status" value="1"/>
</dbReference>
<organism evidence="11 12">
    <name type="scientific">Pantoea phytobeneficialis</name>
    <dbReference type="NCBI Taxonomy" id="2052056"/>
    <lineage>
        <taxon>Bacteria</taxon>
        <taxon>Pseudomonadati</taxon>
        <taxon>Pseudomonadota</taxon>
        <taxon>Gammaproteobacteria</taxon>
        <taxon>Enterobacterales</taxon>
        <taxon>Erwiniaceae</taxon>
        <taxon>Pantoea</taxon>
    </lineage>
</organism>
<evidence type="ECO:0000256" key="7">
    <source>
        <dbReference type="RuleBase" id="RU000489"/>
    </source>
</evidence>
<dbReference type="GO" id="GO:0005576">
    <property type="term" value="C:extracellular region"/>
    <property type="evidence" value="ECO:0007669"/>
    <property type="project" value="InterPro"/>
</dbReference>
<dbReference type="InterPro" id="IPR017853">
    <property type="entry name" value="GH"/>
</dbReference>
<evidence type="ECO:0000256" key="1">
    <source>
        <dbReference type="ARBA" id="ARBA00000822"/>
    </source>
</evidence>
<dbReference type="InterPro" id="IPR011583">
    <property type="entry name" value="Chitinase_II/V-like_cat"/>
</dbReference>
<dbReference type="EMBL" id="CP024636">
    <property type="protein sequence ID" value="QGR06386.1"/>
    <property type="molecule type" value="Genomic_DNA"/>
</dbReference>
<feature type="domain" description="GH18" evidence="9">
    <location>
        <begin position="124"/>
        <end position="599"/>
    </location>
</feature>
<proteinExistence type="predicted"/>
<dbReference type="GO" id="GO:0030246">
    <property type="term" value="F:carbohydrate binding"/>
    <property type="evidence" value="ECO:0007669"/>
    <property type="project" value="InterPro"/>
</dbReference>
<keyword evidence="6" id="KW-0119">Carbohydrate metabolism</keyword>
<sequence>MKKLSIIAIATLSAIYGSNVFAVEVTPEESGKISADLHGSAGEVSRHRGERLKTKIQWKAWSNDMEGLHPHSPKNYQVYKVEYAKPGDIYPSSGNSNEMILKENENGFAANLEKNVPFQLNSNKIVGMYYDEWAYWERSFSADLVPAKNLTHIFWSFLGLCDFGAQRPGNVTLPSTGNTGLVAEGNERGQKILKGMCGQGNLPTESGDTSWQGNDTPAKQQGDFNVTRYDPQASYYGLKALERMKKANPQLNVMVSIGGWSMSAPFHAMVETKEGRDIFVNSVMNFLSENPFVDGIDLDWEFVGSTGPSAMGNLATDGYQKEKERYTALVKELRKAMDAKYSGAQRKQLSAAVSASPAKLAAIDFNSLKDDFDFINIMTYDMYGAFARNPGHQAAVYAKPIAGTYYQQGGQDKVKDEAGNIIIDGQGNDMTGEQTQRGFSTEGAVKAILDNNPNFPSEKLVVGAAAYSRGWHSVSVKQEHDKLFWHGIANGEEVSRKGLGSNGSYEHGVTDYRELYDNIISKKQDVYYDKQAEAAYIWKPIAKVNGNPTAQVETFDSQRSVIAKGDLVKKYKLGGMFAWAASNDNGLILNSMNAAVCNKQANGSYYNFSEDYNGVVDTKVIDSQNGVPTKVDESMSGPVAYNFNGQNYCNSSTPEVPETPESQAPTVTLDKTSINVVGTSDYGFGYPVIAGSNQDSVTWKWERIEGNSDIYLKSYDKASAEIVVPKNLFDVSAKFRVTATNGDKKSGEAFVTVNVVKPAVSISGSNTMASANPVKLEAEANFDQVTYAWTLKQGAQVVANGIDQNGQIKAGLAAGDYIAEVTASSVKGARSATQTHAVKVTQEVQNNDQAFINGMKLGLQFKDEGNRYFITGTVASSQTPTSKPNYSWSPMGGTQESTNGLSYFTFSVEKTSSPQLMNLKVDVTAGKETRQLMENFTVPALSGSAGYPAWAYGNNYKAGDVVTHKGKVFECVVAGWCSQTGQWSQLHYEPEVGISWTQAWKYHK</sequence>
<dbReference type="RefSeq" id="WP_208725267.1">
    <property type="nucleotide sequence ID" value="NZ_CP024636.1"/>
</dbReference>
<keyword evidence="3 7" id="KW-0378">Hydrolase</keyword>